<comment type="caution">
    <text evidence="1">The sequence shown here is derived from an EMBL/GenBank/DDBJ whole genome shotgun (WGS) entry which is preliminary data.</text>
</comment>
<dbReference type="Proteomes" id="UP000787472">
    <property type="component" value="Unassembled WGS sequence"/>
</dbReference>
<proteinExistence type="predicted"/>
<keyword evidence="2" id="KW-1185">Reference proteome</keyword>
<accession>A0A9E5T2F7</accession>
<dbReference type="EMBL" id="JAAONZ010000020">
    <property type="protein sequence ID" value="NHO67786.1"/>
    <property type="molecule type" value="Genomic_DNA"/>
</dbReference>
<evidence type="ECO:0000313" key="1">
    <source>
        <dbReference type="EMBL" id="NHO67786.1"/>
    </source>
</evidence>
<dbReference type="RefSeq" id="WP_167191149.1">
    <property type="nucleotide sequence ID" value="NZ_JAAONZ010000020.1"/>
</dbReference>
<organism evidence="1 2">
    <name type="scientific">Pseudomaricurvus hydrocarbonicus</name>
    <dbReference type="NCBI Taxonomy" id="1470433"/>
    <lineage>
        <taxon>Bacteria</taxon>
        <taxon>Pseudomonadati</taxon>
        <taxon>Pseudomonadota</taxon>
        <taxon>Gammaproteobacteria</taxon>
        <taxon>Cellvibrionales</taxon>
        <taxon>Cellvibrionaceae</taxon>
        <taxon>Pseudomaricurvus</taxon>
    </lineage>
</organism>
<evidence type="ECO:0008006" key="3">
    <source>
        <dbReference type="Google" id="ProtNLM"/>
    </source>
</evidence>
<protein>
    <recommendedName>
        <fullName evidence="3">Transposase</fullName>
    </recommendedName>
</protein>
<gene>
    <name evidence="1" type="ORF">G8770_19755</name>
</gene>
<reference evidence="1" key="1">
    <citation type="submission" date="2020-03" db="EMBL/GenBank/DDBJ databases">
        <authorList>
            <person name="Guo F."/>
        </authorList>
    </citation>
    <scope>NUCLEOTIDE SEQUENCE</scope>
    <source>
        <strain evidence="1">JCM 30134</strain>
    </source>
</reference>
<name>A0A9E5T2F7_9GAMM</name>
<dbReference type="AlphaFoldDB" id="A0A9E5T2F7"/>
<evidence type="ECO:0000313" key="2">
    <source>
        <dbReference type="Proteomes" id="UP000787472"/>
    </source>
</evidence>
<sequence>MRIDLFWECLSCIIFLSCIILQLVDWTSRAIRDDQRGSIPEHLPPILKRLNIRAELWLTNSQHFEKIVHRRFRKSA</sequence>